<dbReference type="Pfam" id="PF20236">
    <property type="entry name" value="DUF6593"/>
    <property type="match status" value="1"/>
</dbReference>
<keyword evidence="3" id="KW-1185">Reference proteome</keyword>
<feature type="domain" description="DUF6593" evidence="1">
    <location>
        <begin position="8"/>
        <end position="172"/>
    </location>
</feature>
<dbReference type="Proteomes" id="UP001497453">
    <property type="component" value="Chromosome 3"/>
</dbReference>
<proteinExistence type="predicted"/>
<gene>
    <name evidence="2" type="ORF">GFSPODELE1_LOCUS4562</name>
</gene>
<evidence type="ECO:0000259" key="1">
    <source>
        <dbReference type="Pfam" id="PF20236"/>
    </source>
</evidence>
<protein>
    <recommendedName>
        <fullName evidence="1">DUF6593 domain-containing protein</fullName>
    </recommendedName>
</protein>
<organism evidence="2 3">
    <name type="scientific">Somion occarium</name>
    <dbReference type="NCBI Taxonomy" id="3059160"/>
    <lineage>
        <taxon>Eukaryota</taxon>
        <taxon>Fungi</taxon>
        <taxon>Dikarya</taxon>
        <taxon>Basidiomycota</taxon>
        <taxon>Agaricomycotina</taxon>
        <taxon>Agaricomycetes</taxon>
        <taxon>Polyporales</taxon>
        <taxon>Cerrenaceae</taxon>
        <taxon>Somion</taxon>
    </lineage>
</organism>
<name>A0ABP1D6B3_9APHY</name>
<dbReference type="EMBL" id="OZ037946">
    <property type="protein sequence ID" value="CAL1703410.1"/>
    <property type="molecule type" value="Genomic_DNA"/>
</dbReference>
<reference evidence="3" key="1">
    <citation type="submission" date="2024-04" db="EMBL/GenBank/DDBJ databases">
        <authorList>
            <person name="Shaw F."/>
            <person name="Minotto A."/>
        </authorList>
    </citation>
    <scope>NUCLEOTIDE SEQUENCE [LARGE SCALE GENOMIC DNA]</scope>
</reference>
<accession>A0ABP1D6B3</accession>
<evidence type="ECO:0000313" key="2">
    <source>
        <dbReference type="EMBL" id="CAL1703410.1"/>
    </source>
</evidence>
<sequence length="234" mass="26866">MNLYFSPNDPGETMLVSDDGIVHYKIVTAKRNVIGSCARTIIERPEEVNGSRAVAVIKWRRWSHPSVMTHIFDGIKQEMDLREFLYKLGGKFTGTRYFLGNDDLEYRWKDVIGTGPVLTNRRTKGEVARFTQEIAPEGFTLGERRWFLQILPSSLDIDMVVLTFIIMEIRRRARLANPNDTLHDEEPNEGGCGLDRVIFGCMWLHAGCLWAWIRTCLSARTCFLGANRGFCYRP</sequence>
<dbReference type="InterPro" id="IPR046528">
    <property type="entry name" value="DUF6593"/>
</dbReference>
<evidence type="ECO:0000313" key="3">
    <source>
        <dbReference type="Proteomes" id="UP001497453"/>
    </source>
</evidence>